<protein>
    <submittedName>
        <fullName evidence="2">MexW/MexI family multidrug efflux RND transporter permease subunit</fullName>
    </submittedName>
</protein>
<dbReference type="Gene3D" id="3.30.70.1320">
    <property type="entry name" value="Multidrug efflux transporter AcrB pore domain like"/>
    <property type="match status" value="1"/>
</dbReference>
<dbReference type="Gene3D" id="3.30.70.1440">
    <property type="entry name" value="Multidrug efflux transporter AcrB pore domain"/>
    <property type="match status" value="1"/>
</dbReference>
<evidence type="ECO:0000313" key="2">
    <source>
        <dbReference type="EMBL" id="MDO7857845.1"/>
    </source>
</evidence>
<feature type="transmembrane region" description="Helical" evidence="1">
    <location>
        <begin position="525"/>
        <end position="542"/>
    </location>
</feature>
<feature type="transmembrane region" description="Helical" evidence="1">
    <location>
        <begin position="949"/>
        <end position="969"/>
    </location>
</feature>
<name>A0ABT9AT65_9GAMM</name>
<feature type="transmembrane region" description="Helical" evidence="1">
    <location>
        <begin position="359"/>
        <end position="379"/>
    </location>
</feature>
<dbReference type="Proteomes" id="UP001176478">
    <property type="component" value="Unassembled WGS sequence"/>
</dbReference>
<dbReference type="PANTHER" id="PTHR32063">
    <property type="match status" value="1"/>
</dbReference>
<dbReference type="Pfam" id="PF00873">
    <property type="entry name" value="ACR_tran"/>
    <property type="match status" value="1"/>
</dbReference>
<feature type="transmembrane region" description="Helical" evidence="1">
    <location>
        <begin position="333"/>
        <end position="352"/>
    </location>
</feature>
<dbReference type="PANTHER" id="PTHR32063:SF28">
    <property type="entry name" value="BLR2861 PROTEIN"/>
    <property type="match status" value="1"/>
</dbReference>
<gene>
    <name evidence="2" type="ORF">Q5E86_16125</name>
</gene>
<comment type="caution">
    <text evidence="2">The sequence shown here is derived from an EMBL/GenBank/DDBJ whole genome shotgun (WGS) entry which is preliminary data.</text>
</comment>
<reference evidence="2" key="1">
    <citation type="submission" date="2023-07" db="EMBL/GenBank/DDBJ databases">
        <authorList>
            <person name="Yang W."/>
            <person name="Chen J."/>
            <person name="Ji P."/>
            <person name="Hu F."/>
        </authorList>
    </citation>
    <scope>NUCLEOTIDE SEQUENCE</scope>
    <source>
        <strain evidence="2">CRE-138-0111</strain>
    </source>
</reference>
<feature type="transmembrane region" description="Helical" evidence="1">
    <location>
        <begin position="872"/>
        <end position="895"/>
    </location>
</feature>
<feature type="transmembrane region" description="Helical" evidence="1">
    <location>
        <begin position="12"/>
        <end position="30"/>
    </location>
</feature>
<dbReference type="InterPro" id="IPR027463">
    <property type="entry name" value="AcrB_DN_DC_subdom"/>
</dbReference>
<feature type="transmembrane region" description="Helical" evidence="1">
    <location>
        <begin position="430"/>
        <end position="450"/>
    </location>
</feature>
<feature type="transmembrane region" description="Helical" evidence="1">
    <location>
        <begin position="501"/>
        <end position="519"/>
    </location>
</feature>
<sequence>MKFTDIFVRRPVLALVVSALIVLIGLFALSKLPIRQYPQLESATITITTQYPGASAKLMQGFVTQPIAQAVSSVEGVDYLSSSSVQGSSLVTVRMELNRDSTQALAQVMAKVNQVRYKLPKEAYDPVIELSSGESTAVAYIGFSSTNLSIPALTDYISRVIEPMYSSIDGVAKVQVFGGQQLAMRLWLDADKLAGRGLTAADVAQAVRQNNYQAAPGKIKGEFVISNVYVNSDLTNVDEFRDLVIRNDGNGLVRLKDVGTIELGASSTETSGLMNGEPAIYLGLFATPTGNPLVIVDGMNQLMPDITKTLPPGVKVEMAFETSRFIKASIDQVISTLIEALLIVIVVIYLCLGSIRSVIIPILAIPLSMLGAAALMMAFGFSVNLLTLLAMVLAIGLVVDDAIVVVENVHRHIEEGKSPVLAALIGAREVAGPVIAMTITLAAVYAPIGLMSGLTGALFKEFALTLAGAVIVSGIVALTLSPVMSSFMLNSKQNEGRMARMAETFFSTLAHYYTIVLNFSLKNRWLTGVIAVAVFISLPLLYQSAPRELAPVEDQSSVLTAIKSPQHANLEYVERFSRKLHDVFMELPETESTWIINGTDGPSASFGGTNLSSWEQRERPASAIQADLQGRVGDVEGNSIFVFQLPALPGSTGGLPVQMVLRSSQDYSVLYKTMEEIKQQARESGLFMVVDSDLDYNNPVVEVRINRSKANSLGIRMQDIGESLTLLVGENYINRFGMDGRSYDVIPQSIRSQRLTPDALSRHYVKSEAGTMIPLSTVVDINTQVEPNKLTQFNQQNAAIFQAIPAPGVTLGQAVAYLDGIASELPAGFSHDWQSDSRQYKQEGNTLAFAFMAALIIIYLVLAAQYESLVDPLIILITVPLSICGALIPLALGYATLNIYTQIGLVTLIGLISKHGILMVEFANELQANEGLDKRHAILKAAQIRLRPILMTTAAMVIGLVPLLFATGAGANSRFGLGLVIVTGMLVGTLFTLFVLPTIYSLLARNHSATALTPRRYELAEANRLIKETEEASQWAIRYLVVTKEIVELRIQWKSMQIQWVIVWQCY</sequence>
<keyword evidence="1" id="KW-0812">Transmembrane</keyword>
<feature type="transmembrane region" description="Helical" evidence="1">
    <location>
        <begin position="462"/>
        <end position="489"/>
    </location>
</feature>
<feature type="transmembrane region" description="Helical" evidence="1">
    <location>
        <begin position="847"/>
        <end position="866"/>
    </location>
</feature>
<feature type="transmembrane region" description="Helical" evidence="1">
    <location>
        <begin position="975"/>
        <end position="996"/>
    </location>
</feature>
<feature type="transmembrane region" description="Helical" evidence="1">
    <location>
        <begin position="385"/>
        <end position="409"/>
    </location>
</feature>
<keyword evidence="3" id="KW-1185">Reference proteome</keyword>
<dbReference type="Gene3D" id="1.20.1640.10">
    <property type="entry name" value="Multidrug efflux transporter AcrB transmembrane domain"/>
    <property type="match status" value="2"/>
</dbReference>
<dbReference type="Gene3D" id="3.30.70.1430">
    <property type="entry name" value="Multidrug efflux transporter AcrB pore domain"/>
    <property type="match status" value="2"/>
</dbReference>
<reference evidence="2" key="2">
    <citation type="journal article" date="2024" name="Int. J. Antimicrob. Agents">
        <title>Identification of a novel Providencia species showing multi-drug-resistant in three patients with hospital-acquired infection.</title>
        <authorList>
            <person name="Yang W."/>
            <person name="Chen J."/>
            <person name="Yang F."/>
            <person name="Ji P."/>
            <person name="Shen S."/>
            <person name="Yin D."/>
            <person name="Hu F."/>
        </authorList>
    </citation>
    <scope>NUCLEOTIDE SEQUENCE</scope>
    <source>
        <strain evidence="2">CRE-138-0111</strain>
    </source>
</reference>
<keyword evidence="1" id="KW-0472">Membrane</keyword>
<evidence type="ECO:0000256" key="1">
    <source>
        <dbReference type="SAM" id="Phobius"/>
    </source>
</evidence>
<dbReference type="NCBIfam" id="NF033617">
    <property type="entry name" value="RND_permease_2"/>
    <property type="match status" value="1"/>
</dbReference>
<dbReference type="EMBL" id="JAUQTG010000010">
    <property type="protein sequence ID" value="MDO7857845.1"/>
    <property type="molecule type" value="Genomic_DNA"/>
</dbReference>
<dbReference type="InterPro" id="IPR001036">
    <property type="entry name" value="Acrflvin-R"/>
</dbReference>
<keyword evidence="1" id="KW-1133">Transmembrane helix</keyword>
<evidence type="ECO:0000313" key="3">
    <source>
        <dbReference type="Proteomes" id="UP001176478"/>
    </source>
</evidence>
<organism evidence="2 3">
    <name type="scientific">Providencia huashanensis</name>
    <dbReference type="NCBI Taxonomy" id="3037798"/>
    <lineage>
        <taxon>Bacteria</taxon>
        <taxon>Pseudomonadati</taxon>
        <taxon>Pseudomonadota</taxon>
        <taxon>Gammaproteobacteria</taxon>
        <taxon>Enterobacterales</taxon>
        <taxon>Morganellaceae</taxon>
        <taxon>Providencia</taxon>
    </lineage>
</organism>
<dbReference type="PRINTS" id="PR00702">
    <property type="entry name" value="ACRIFLAVINRP"/>
</dbReference>
<dbReference type="Gene3D" id="3.30.2090.10">
    <property type="entry name" value="Multidrug efflux transporter AcrB TolC docking domain, DN and DC subdomains"/>
    <property type="match status" value="2"/>
</dbReference>
<dbReference type="SUPFAM" id="SSF82866">
    <property type="entry name" value="Multidrug efflux transporter AcrB transmembrane domain"/>
    <property type="match status" value="2"/>
</dbReference>
<accession>A0ABT9AT65</accession>
<proteinExistence type="predicted"/>
<dbReference type="SUPFAM" id="SSF82714">
    <property type="entry name" value="Multidrug efflux transporter AcrB TolC docking domain, DN and DC subdomains"/>
    <property type="match status" value="2"/>
</dbReference>
<dbReference type="SUPFAM" id="SSF82693">
    <property type="entry name" value="Multidrug efflux transporter AcrB pore domain, PN1, PN2, PC1 and PC2 subdomains"/>
    <property type="match status" value="3"/>
</dbReference>